<dbReference type="AlphaFoldDB" id="A0A0A8ZNX5"/>
<name>A0A0A8ZNX5_ARUDO</name>
<sequence>MQGTGSEGSTEPVNLLELKFKNFRFSHSTRPLGIPPENKFSPKFIISKLWQELQLLGSSPSNVALGAHSTLSFGNAATASGIPPCK</sequence>
<dbReference type="EMBL" id="GBRH01258492">
    <property type="protein sequence ID" value="JAD39403.1"/>
    <property type="molecule type" value="Transcribed_RNA"/>
</dbReference>
<evidence type="ECO:0000313" key="1">
    <source>
        <dbReference type="EMBL" id="JAD39403.1"/>
    </source>
</evidence>
<organism evidence="1">
    <name type="scientific">Arundo donax</name>
    <name type="common">Giant reed</name>
    <name type="synonym">Donax arundinaceus</name>
    <dbReference type="NCBI Taxonomy" id="35708"/>
    <lineage>
        <taxon>Eukaryota</taxon>
        <taxon>Viridiplantae</taxon>
        <taxon>Streptophyta</taxon>
        <taxon>Embryophyta</taxon>
        <taxon>Tracheophyta</taxon>
        <taxon>Spermatophyta</taxon>
        <taxon>Magnoliopsida</taxon>
        <taxon>Liliopsida</taxon>
        <taxon>Poales</taxon>
        <taxon>Poaceae</taxon>
        <taxon>PACMAD clade</taxon>
        <taxon>Arundinoideae</taxon>
        <taxon>Arundineae</taxon>
        <taxon>Arundo</taxon>
    </lineage>
</organism>
<accession>A0A0A8ZNX5</accession>
<reference evidence="1" key="2">
    <citation type="journal article" date="2015" name="Data Brief">
        <title>Shoot transcriptome of the giant reed, Arundo donax.</title>
        <authorList>
            <person name="Barrero R.A."/>
            <person name="Guerrero F.D."/>
            <person name="Moolhuijzen P."/>
            <person name="Goolsby J.A."/>
            <person name="Tidwell J."/>
            <person name="Bellgard S.E."/>
            <person name="Bellgard M.I."/>
        </authorList>
    </citation>
    <scope>NUCLEOTIDE SEQUENCE</scope>
    <source>
        <tissue evidence="1">Shoot tissue taken approximately 20 cm above the soil surface</tissue>
    </source>
</reference>
<protein>
    <submittedName>
        <fullName evidence="1">Uncharacterized protein</fullName>
    </submittedName>
</protein>
<proteinExistence type="predicted"/>
<reference evidence="1" key="1">
    <citation type="submission" date="2014-09" db="EMBL/GenBank/DDBJ databases">
        <authorList>
            <person name="Magalhaes I.L.F."/>
            <person name="Oliveira U."/>
            <person name="Santos F.R."/>
            <person name="Vidigal T.H.D.A."/>
            <person name="Brescovit A.D."/>
            <person name="Santos A.J."/>
        </authorList>
    </citation>
    <scope>NUCLEOTIDE SEQUENCE</scope>
    <source>
        <tissue evidence="1">Shoot tissue taken approximately 20 cm above the soil surface</tissue>
    </source>
</reference>